<accession>A0A6J5M4F5</accession>
<evidence type="ECO:0000313" key="2">
    <source>
        <dbReference type="EMBL" id="CAB4140499.1"/>
    </source>
</evidence>
<reference evidence="1" key="1">
    <citation type="submission" date="2020-04" db="EMBL/GenBank/DDBJ databases">
        <authorList>
            <person name="Chiriac C."/>
            <person name="Salcher M."/>
            <person name="Ghai R."/>
            <person name="Kavagutti S V."/>
        </authorList>
    </citation>
    <scope>NUCLEOTIDE SEQUENCE</scope>
</reference>
<dbReference type="EMBL" id="LR796373">
    <property type="protein sequence ID" value="CAB4140499.1"/>
    <property type="molecule type" value="Genomic_DNA"/>
</dbReference>
<dbReference type="EMBL" id="LR796646">
    <property type="protein sequence ID" value="CAB4156941.1"/>
    <property type="molecule type" value="Genomic_DNA"/>
</dbReference>
<evidence type="ECO:0000313" key="1">
    <source>
        <dbReference type="EMBL" id="CAB4139910.1"/>
    </source>
</evidence>
<gene>
    <name evidence="1" type="ORF">UFOVP356_4</name>
    <name evidence="2" type="ORF">UFOVP408_31</name>
    <name evidence="3" type="ORF">UFOVP676_42</name>
</gene>
<protein>
    <submittedName>
        <fullName evidence="1">Uncharacterized protein</fullName>
    </submittedName>
</protein>
<organism evidence="1">
    <name type="scientific">uncultured Caudovirales phage</name>
    <dbReference type="NCBI Taxonomy" id="2100421"/>
    <lineage>
        <taxon>Viruses</taxon>
        <taxon>Duplodnaviria</taxon>
        <taxon>Heunggongvirae</taxon>
        <taxon>Uroviricota</taxon>
        <taxon>Caudoviricetes</taxon>
        <taxon>Peduoviridae</taxon>
        <taxon>Maltschvirus</taxon>
        <taxon>Maltschvirus maltsch</taxon>
    </lineage>
</organism>
<name>A0A6J5M4F5_9CAUD</name>
<sequence>MTYLAGEAYWRDPKQEEPPRATKVLLLNPSGVAVIGHWAHWAIAWAPLPKIPAELKIRLSRIQDVMVGGEIE</sequence>
<dbReference type="EMBL" id="LR796369">
    <property type="protein sequence ID" value="CAB4139910.1"/>
    <property type="molecule type" value="Genomic_DNA"/>
</dbReference>
<proteinExistence type="predicted"/>
<evidence type="ECO:0000313" key="3">
    <source>
        <dbReference type="EMBL" id="CAB4156941.1"/>
    </source>
</evidence>